<evidence type="ECO:0000313" key="1">
    <source>
        <dbReference type="EMBL" id="KKK70630.1"/>
    </source>
</evidence>
<proteinExistence type="predicted"/>
<dbReference type="AlphaFoldDB" id="A0A0F8YAB6"/>
<feature type="non-terminal residue" evidence="1">
    <location>
        <position position="1"/>
    </location>
</feature>
<accession>A0A0F8YAB6</accession>
<name>A0A0F8YAB6_9ZZZZ</name>
<organism evidence="1">
    <name type="scientific">marine sediment metagenome</name>
    <dbReference type="NCBI Taxonomy" id="412755"/>
    <lineage>
        <taxon>unclassified sequences</taxon>
        <taxon>metagenomes</taxon>
        <taxon>ecological metagenomes</taxon>
    </lineage>
</organism>
<sequence>FYPHGCFLIKHYNQAGQLIGVYKVPNGIVDVGMEDLLDVYFQASSQSTLWYISLVDNAGFSAFADGDTMGSHAGWSEGEDYTEGTRPQWTVGAASSRQITNAATVDFSINATDTLKGIFITDSATKGGATGVLWATAAFSSTVAVTSGDTLKITYTVSG</sequence>
<protein>
    <submittedName>
        <fullName evidence="1">Uncharacterized protein</fullName>
    </submittedName>
</protein>
<gene>
    <name evidence="1" type="ORF">LCGC14_2922080</name>
</gene>
<reference evidence="1" key="1">
    <citation type="journal article" date="2015" name="Nature">
        <title>Complex archaea that bridge the gap between prokaryotes and eukaryotes.</title>
        <authorList>
            <person name="Spang A."/>
            <person name="Saw J.H."/>
            <person name="Jorgensen S.L."/>
            <person name="Zaremba-Niedzwiedzka K."/>
            <person name="Martijn J."/>
            <person name="Lind A.E."/>
            <person name="van Eijk R."/>
            <person name="Schleper C."/>
            <person name="Guy L."/>
            <person name="Ettema T.J."/>
        </authorList>
    </citation>
    <scope>NUCLEOTIDE SEQUENCE</scope>
</reference>
<comment type="caution">
    <text evidence="1">The sequence shown here is derived from an EMBL/GenBank/DDBJ whole genome shotgun (WGS) entry which is preliminary data.</text>
</comment>
<dbReference type="EMBL" id="LAZR01058102">
    <property type="protein sequence ID" value="KKK70630.1"/>
    <property type="molecule type" value="Genomic_DNA"/>
</dbReference>